<dbReference type="OMA" id="SDCCTLR"/>
<organism evidence="15 16">
    <name type="scientific">Varanus komodoensis</name>
    <name type="common">Komodo dragon</name>
    <dbReference type="NCBI Taxonomy" id="61221"/>
    <lineage>
        <taxon>Eukaryota</taxon>
        <taxon>Metazoa</taxon>
        <taxon>Chordata</taxon>
        <taxon>Craniata</taxon>
        <taxon>Vertebrata</taxon>
        <taxon>Euteleostomi</taxon>
        <taxon>Lepidosauria</taxon>
        <taxon>Squamata</taxon>
        <taxon>Bifurcata</taxon>
        <taxon>Unidentata</taxon>
        <taxon>Episquamata</taxon>
        <taxon>Toxicofera</taxon>
        <taxon>Anguimorpha</taxon>
        <taxon>Paleoanguimorpha</taxon>
        <taxon>Varanoidea</taxon>
        <taxon>Varanidae</taxon>
        <taxon>Varanus</taxon>
    </lineage>
</organism>
<evidence type="ECO:0000313" key="15">
    <source>
        <dbReference type="Ensembl" id="ENSVKKP00000016648.1"/>
    </source>
</evidence>
<dbReference type="PANTHER" id="PTHR46529:SF1">
    <property type="entry name" value="TRNA WYBUTOSINE-SYNTHESIZING PROTEIN 4"/>
    <property type="match status" value="1"/>
</dbReference>
<evidence type="ECO:0000256" key="1">
    <source>
        <dbReference type="ARBA" id="ARBA00001806"/>
    </source>
</evidence>
<comment type="pathway">
    <text evidence="2">tRNA modification; wybutosine-tRNA(Phe) biosynthesis.</text>
</comment>
<dbReference type="Proteomes" id="UP000694545">
    <property type="component" value="Unplaced"/>
</dbReference>
<dbReference type="PANTHER" id="PTHR46529">
    <property type="entry name" value="TRNA WYBUTOSINE-SYNTHESIZING PROTEIN 4"/>
    <property type="match status" value="1"/>
</dbReference>
<keyword evidence="10" id="KW-0819">tRNA processing</keyword>
<dbReference type="Ensembl" id="ENSVKKT00000017061.1">
    <property type="protein sequence ID" value="ENSVKKP00000016648.1"/>
    <property type="gene ID" value="ENSVKKG00000011386.1"/>
</dbReference>
<dbReference type="GO" id="GO:0030488">
    <property type="term" value="P:tRNA methylation"/>
    <property type="evidence" value="ECO:0007669"/>
    <property type="project" value="TreeGrafter"/>
</dbReference>
<evidence type="ECO:0000256" key="12">
    <source>
        <dbReference type="ARBA" id="ARBA00030847"/>
    </source>
</evidence>
<evidence type="ECO:0000256" key="7">
    <source>
        <dbReference type="ARBA" id="ARBA00022603"/>
    </source>
</evidence>
<keyword evidence="9" id="KW-0949">S-adenosyl-L-methionine</keyword>
<accession>A0A8D2Q370</accession>
<dbReference type="Gene3D" id="2.120.10.80">
    <property type="entry name" value="Kelch-type beta propeller"/>
    <property type="match status" value="1"/>
</dbReference>
<comment type="catalytic activity">
    <reaction evidence="13">
        <text>7-[(3S)-(3-amino-3-methoxycarbonyl)propyl]wyosine(37) in tRNA(Phe) + S-adenosyl-L-methionine + CO2 = wybutosine(37) in tRNA(Phe) + S-adenosyl-L-homocysteine + 2 H(+)</text>
        <dbReference type="Rhea" id="RHEA:37119"/>
        <dbReference type="Rhea" id="RHEA-COMP:11844"/>
        <dbReference type="Rhea" id="RHEA-COMP:11847"/>
        <dbReference type="ChEBI" id="CHEBI:15378"/>
        <dbReference type="ChEBI" id="CHEBI:16526"/>
        <dbReference type="ChEBI" id="CHEBI:57856"/>
        <dbReference type="ChEBI" id="CHEBI:59789"/>
        <dbReference type="ChEBI" id="CHEBI:73544"/>
        <dbReference type="ChEBI" id="CHEBI:74275"/>
        <dbReference type="EC" id="2.3.1.231"/>
    </reaction>
</comment>
<dbReference type="EC" id="2.1.1.290" evidence="5"/>
<dbReference type="GO" id="GO:0031591">
    <property type="term" value="P:wybutosine biosynthetic process"/>
    <property type="evidence" value="ECO:0007669"/>
    <property type="project" value="TreeGrafter"/>
</dbReference>
<dbReference type="SUPFAM" id="SSF117281">
    <property type="entry name" value="Kelch motif"/>
    <property type="match status" value="1"/>
</dbReference>
<keyword evidence="8" id="KW-0808">Transferase</keyword>
<feature type="compositionally biased region" description="Polar residues" evidence="14">
    <location>
        <begin position="42"/>
        <end position="51"/>
    </location>
</feature>
<dbReference type="InterPro" id="IPR007213">
    <property type="entry name" value="Ppm1/Ppm2/Tcmp"/>
</dbReference>
<evidence type="ECO:0000256" key="11">
    <source>
        <dbReference type="ARBA" id="ARBA00029750"/>
    </source>
</evidence>
<proteinExistence type="inferred from homology"/>
<feature type="compositionally biased region" description="Low complexity" evidence="14">
    <location>
        <begin position="1"/>
        <end position="14"/>
    </location>
</feature>
<evidence type="ECO:0000256" key="13">
    <source>
        <dbReference type="ARBA" id="ARBA00049250"/>
    </source>
</evidence>
<evidence type="ECO:0000256" key="6">
    <source>
        <dbReference type="ARBA" id="ARBA00018045"/>
    </source>
</evidence>
<keyword evidence="16" id="KW-1185">Reference proteome</keyword>
<evidence type="ECO:0000256" key="14">
    <source>
        <dbReference type="SAM" id="MobiDB-lite"/>
    </source>
</evidence>
<dbReference type="GO" id="GO:0008175">
    <property type="term" value="F:tRNA methyltransferase activity"/>
    <property type="evidence" value="ECO:0007669"/>
    <property type="project" value="TreeGrafter"/>
</dbReference>
<sequence length="705" mass="77090">MGPAGRRGAAAAGSPGLGREAAGRDPAGAGSPRIRARGPRSSARQVRSTGDSSAASKRSAAAWGYTPDRFVLQLVPGAGRRAPAIHRGAGAQQPASARPGPAVLTLSAPPQIVSLGAGLDSLYFCLKSEGLLGRAVFFEIDFPEVAARKAALINELEELAALAGSSTFAEGPGTVKCSGEDYRLLGVDLSDLPRLEEVLLVAGMDPRAPTILLGEVVLTYMEVERSDALIEWAAQHFLQAWFVLYEQIHPEDPFGRIMQNHFRRLKSQLRSLACYPNCEAQQMRFLQRGWTECSIMDMNEFYRCFVPHDEQQRIQGLEPFDEFEEWHLKCSHYFILVAVKDGEALSSTPPVFPGMKDKGAVRLLLPVLVGVARKASVMDGFCPSLRRYGHRSVLLAPHMVLTTGGFGDHGGRHGRLTELHVLFKDKDSWRSGSRCLSLHLPDARLFHTVTFLQAGWAVVLGGRKSPVNPAMALCRLRVLEAAGSLALGSPIIELTPLPPAKDLVLPRWRHTATEIMYQGEAYLFVYGGCSTGQSVLADWCFLHLEELCGRQIPVEGHVPAGRHSHSACGWQGGVLIAGGLGTFEQPLGTILFLRPAQCGFQWHRVETRPQLTPRWQILQTCRRVRSWPQASSCNSHTLVGVAVLRYHLSLFLAEPDKMEGLPTQWKAPQPVEGEIPFQTKEPVEKPSCSEMVALGLAASRGHLRC</sequence>
<comment type="similarity">
    <text evidence="3">Belongs to the methyltransferase superfamily. LCMT family.</text>
</comment>
<evidence type="ECO:0000256" key="10">
    <source>
        <dbReference type="ARBA" id="ARBA00022694"/>
    </source>
</evidence>
<reference evidence="15" key="1">
    <citation type="submission" date="2025-08" db="UniProtKB">
        <authorList>
            <consortium name="Ensembl"/>
        </authorList>
    </citation>
    <scope>IDENTIFICATION</scope>
</reference>
<protein>
    <recommendedName>
        <fullName evidence="6">tRNA wybutosine-synthesizing protein 4</fullName>
        <ecNumber evidence="5">2.1.1.290</ecNumber>
        <ecNumber evidence="4">2.3.1.231</ecNumber>
    </recommendedName>
    <alternativeName>
        <fullName evidence="12">tRNA(Phe) (7-(3-amino-3-(methoxycarbonyl)propyl)wyosine(37)-N)-methoxycarbonyltransferase</fullName>
    </alternativeName>
    <alternativeName>
        <fullName evidence="11">tRNA(Phe) (7-(3-amino-3-carboxypropyl)wyosine(37)-O)-methyltransferase</fullName>
    </alternativeName>
</protein>
<dbReference type="AlphaFoldDB" id="A0A8D2Q370"/>
<evidence type="ECO:0000256" key="9">
    <source>
        <dbReference type="ARBA" id="ARBA00022691"/>
    </source>
</evidence>
<dbReference type="UniPathway" id="UPA00375"/>
<evidence type="ECO:0000256" key="8">
    <source>
        <dbReference type="ARBA" id="ARBA00022679"/>
    </source>
</evidence>
<evidence type="ECO:0000256" key="4">
    <source>
        <dbReference type="ARBA" id="ARBA00012155"/>
    </source>
</evidence>
<name>A0A8D2Q370_VARKO</name>
<comment type="catalytic activity">
    <reaction evidence="1">
        <text>7-[(3S)-3-amino-3-carboxypropyl]wyosine(37) in tRNA(Phe) + S-adenosyl-L-methionine = 7-[(3S)-(3-amino-3-methoxycarbonyl)propyl]wyosine(37) in tRNA(Phe) + S-adenosyl-L-homocysteine</text>
        <dbReference type="Rhea" id="RHEA:36903"/>
        <dbReference type="Rhea" id="RHEA-COMP:10379"/>
        <dbReference type="Rhea" id="RHEA-COMP:11844"/>
        <dbReference type="ChEBI" id="CHEBI:57856"/>
        <dbReference type="ChEBI" id="CHEBI:59789"/>
        <dbReference type="ChEBI" id="CHEBI:73543"/>
        <dbReference type="ChEBI" id="CHEBI:74275"/>
        <dbReference type="EC" id="2.1.1.290"/>
    </reaction>
</comment>
<evidence type="ECO:0000256" key="3">
    <source>
        <dbReference type="ARBA" id="ARBA00010703"/>
    </source>
</evidence>
<evidence type="ECO:0000313" key="16">
    <source>
        <dbReference type="Proteomes" id="UP000694545"/>
    </source>
</evidence>
<keyword evidence="7" id="KW-0489">Methyltransferase</keyword>
<feature type="region of interest" description="Disordered" evidence="14">
    <location>
        <begin position="1"/>
        <end position="58"/>
    </location>
</feature>
<reference evidence="15" key="2">
    <citation type="submission" date="2025-09" db="UniProtKB">
        <authorList>
            <consortium name="Ensembl"/>
        </authorList>
    </citation>
    <scope>IDENTIFICATION</scope>
</reference>
<dbReference type="SUPFAM" id="SSF53335">
    <property type="entry name" value="S-adenosyl-L-methionine-dependent methyltransferases"/>
    <property type="match status" value="1"/>
</dbReference>
<dbReference type="EC" id="2.3.1.231" evidence="4"/>
<evidence type="ECO:0000256" key="2">
    <source>
        <dbReference type="ARBA" id="ARBA00004797"/>
    </source>
</evidence>
<dbReference type="Gene3D" id="3.40.50.150">
    <property type="entry name" value="Vaccinia Virus protein VP39"/>
    <property type="match status" value="1"/>
</dbReference>
<dbReference type="InterPro" id="IPR029063">
    <property type="entry name" value="SAM-dependent_MTases_sf"/>
</dbReference>
<evidence type="ECO:0000256" key="5">
    <source>
        <dbReference type="ARBA" id="ARBA00012779"/>
    </source>
</evidence>
<dbReference type="Pfam" id="PF04072">
    <property type="entry name" value="LCM"/>
    <property type="match status" value="1"/>
</dbReference>
<dbReference type="InterPro" id="IPR015915">
    <property type="entry name" value="Kelch-typ_b-propeller"/>
</dbReference>